<protein>
    <submittedName>
        <fullName evidence="1">Uncharacterized protein</fullName>
    </submittedName>
</protein>
<name>A0A263BXL1_9BACI</name>
<gene>
    <name evidence="1" type="ORF">CIB95_02430</name>
</gene>
<organism evidence="1 2">
    <name type="scientific">Lottiidibacillus patelloidae</name>
    <dbReference type="NCBI Taxonomy" id="2670334"/>
    <lineage>
        <taxon>Bacteria</taxon>
        <taxon>Bacillati</taxon>
        <taxon>Bacillota</taxon>
        <taxon>Bacilli</taxon>
        <taxon>Bacillales</taxon>
        <taxon>Bacillaceae</taxon>
        <taxon>Lottiidibacillus</taxon>
    </lineage>
</organism>
<accession>A0A263BXL1</accession>
<reference evidence="2" key="1">
    <citation type="submission" date="2017-08" db="EMBL/GenBank/DDBJ databases">
        <authorList>
            <person name="Huang Z."/>
        </authorList>
    </citation>
    <scope>NUCLEOTIDE SEQUENCE [LARGE SCALE GENOMIC DNA]</scope>
    <source>
        <strain evidence="2">SA5d-4</strain>
    </source>
</reference>
<proteinExistence type="predicted"/>
<keyword evidence="2" id="KW-1185">Reference proteome</keyword>
<reference evidence="1 2" key="2">
    <citation type="submission" date="2017-09" db="EMBL/GenBank/DDBJ databases">
        <title>Bacillus patelloidae sp. nov., isolated from the intestinal tract of a marine limpet.</title>
        <authorList>
            <person name="Liu R."/>
            <person name="Dong C."/>
            <person name="Shao Z."/>
        </authorList>
    </citation>
    <scope>NUCLEOTIDE SEQUENCE [LARGE SCALE GENOMIC DNA]</scope>
    <source>
        <strain evidence="1 2">SA5d-4</strain>
    </source>
</reference>
<evidence type="ECO:0000313" key="1">
    <source>
        <dbReference type="EMBL" id="OZM58444.1"/>
    </source>
</evidence>
<sequence length="94" mass="11412">MKSIQDAIYNWLTIKIVADARKDDIAAQDTEQFFYELLNEEHNIENVSVEKKDPMYYVHYEISGEVKKQQYPIELIDIMLEQINERPEYYRNYE</sequence>
<dbReference type="EMBL" id="NPIA01000001">
    <property type="protein sequence ID" value="OZM58444.1"/>
    <property type="molecule type" value="Genomic_DNA"/>
</dbReference>
<dbReference type="Proteomes" id="UP000217083">
    <property type="component" value="Unassembled WGS sequence"/>
</dbReference>
<evidence type="ECO:0000313" key="2">
    <source>
        <dbReference type="Proteomes" id="UP000217083"/>
    </source>
</evidence>
<dbReference type="RefSeq" id="WP_094921350.1">
    <property type="nucleotide sequence ID" value="NZ_NPIA01000001.1"/>
</dbReference>
<dbReference type="AlphaFoldDB" id="A0A263BXL1"/>
<comment type="caution">
    <text evidence="1">The sequence shown here is derived from an EMBL/GenBank/DDBJ whole genome shotgun (WGS) entry which is preliminary data.</text>
</comment>